<dbReference type="RefSeq" id="WP_208716936.1">
    <property type="nucleotide sequence ID" value="NZ_CP024768.1"/>
</dbReference>
<name>A0A6B9G601_PANCY</name>
<accession>A0A6B9G601</accession>
<evidence type="ECO:0000313" key="2">
    <source>
        <dbReference type="EMBL" id="QGY31063.1"/>
    </source>
</evidence>
<feature type="signal peptide" evidence="1">
    <location>
        <begin position="1"/>
        <end position="19"/>
    </location>
</feature>
<sequence>MKKGMLIAMLLAFSGTGHAADKVFTGPDCSKDTDARIVGGITDSLNGISGLSLTQNKYFQELIGKGVTRKITRLSSEKISKQEAERLMYRRAKRDGFSPAEIEKSGIKVQYLKMDLYRQYYLIESSKGFKAIAEYYSAVAKGNWSEDDKDAHACGVDLENIYIISDKIEGHTEDFATR</sequence>
<evidence type="ECO:0000313" key="3">
    <source>
        <dbReference type="Proteomes" id="UP000502005"/>
    </source>
</evidence>
<gene>
    <name evidence="2" type="ORF">CUN67_19870</name>
</gene>
<reference evidence="2 3" key="1">
    <citation type="submission" date="2017-11" db="EMBL/GenBank/DDBJ databases">
        <title>Genome sequence of Pantoea cypripedii NE1.</title>
        <authorList>
            <person name="Nascimento F.X."/>
        </authorList>
    </citation>
    <scope>NUCLEOTIDE SEQUENCE [LARGE SCALE GENOMIC DNA]</scope>
    <source>
        <strain evidence="2 3">NE1</strain>
    </source>
</reference>
<organism evidence="2 3">
    <name type="scientific">Pantoea cypripedii</name>
    <name type="common">Pectobacterium cypripedii</name>
    <name type="synonym">Erwinia cypripedii</name>
    <dbReference type="NCBI Taxonomy" id="55209"/>
    <lineage>
        <taxon>Bacteria</taxon>
        <taxon>Pseudomonadati</taxon>
        <taxon>Pseudomonadota</taxon>
        <taxon>Gammaproteobacteria</taxon>
        <taxon>Enterobacterales</taxon>
        <taxon>Erwiniaceae</taxon>
        <taxon>Pantoea</taxon>
    </lineage>
</organism>
<dbReference type="Proteomes" id="UP000502005">
    <property type="component" value="Chromosome"/>
</dbReference>
<keyword evidence="1" id="KW-0732">Signal</keyword>
<dbReference type="AlphaFoldDB" id="A0A6B9G601"/>
<protein>
    <submittedName>
        <fullName evidence="2">Uncharacterized protein</fullName>
    </submittedName>
</protein>
<evidence type="ECO:0000256" key="1">
    <source>
        <dbReference type="SAM" id="SignalP"/>
    </source>
</evidence>
<dbReference type="EMBL" id="CP024768">
    <property type="protein sequence ID" value="QGY31063.1"/>
    <property type="molecule type" value="Genomic_DNA"/>
</dbReference>
<feature type="chain" id="PRO_5025384292" evidence="1">
    <location>
        <begin position="20"/>
        <end position="178"/>
    </location>
</feature>
<proteinExistence type="predicted"/>